<accession>A0A8S5RP99</accession>
<name>A0A8S5RP99_9VIRU</name>
<keyword evidence="1" id="KW-0812">Transmembrane</keyword>
<protein>
    <submittedName>
        <fullName evidence="2">Uncharacterized protein</fullName>
    </submittedName>
</protein>
<evidence type="ECO:0000313" key="2">
    <source>
        <dbReference type="EMBL" id="DAE32970.1"/>
    </source>
</evidence>
<dbReference type="EMBL" id="BK059131">
    <property type="protein sequence ID" value="DAE32970.1"/>
    <property type="molecule type" value="Genomic_DNA"/>
</dbReference>
<keyword evidence="1" id="KW-1133">Transmembrane helix</keyword>
<sequence length="41" mass="4838">MVADWPFALFAGVYVAFKILPDFIPMWVYLTKFNKKTQPSR</sequence>
<reference evidence="2" key="1">
    <citation type="journal article" date="2021" name="Proc. Natl. Acad. Sci. U.S.A.">
        <title>A Catalog of Tens of Thousands of Viruses from Human Metagenomes Reveals Hidden Associations with Chronic Diseases.</title>
        <authorList>
            <person name="Tisza M.J."/>
            <person name="Buck C.B."/>
        </authorList>
    </citation>
    <scope>NUCLEOTIDE SEQUENCE</scope>
    <source>
        <strain evidence="2">CtoYX9</strain>
    </source>
</reference>
<proteinExistence type="predicted"/>
<feature type="transmembrane region" description="Helical" evidence="1">
    <location>
        <begin position="6"/>
        <end position="30"/>
    </location>
</feature>
<keyword evidence="1" id="KW-0472">Membrane</keyword>
<organism evidence="2">
    <name type="scientific">virus sp. ctoYX9</name>
    <dbReference type="NCBI Taxonomy" id="2825822"/>
    <lineage>
        <taxon>Viruses</taxon>
    </lineage>
</organism>
<evidence type="ECO:0000256" key="1">
    <source>
        <dbReference type="SAM" id="Phobius"/>
    </source>
</evidence>